<dbReference type="STRING" id="169760.PSTEL_01375"/>
<sequence>MKEKITEADVVKHYIPLVVRECKNSYKGLEAEDRITEGRVALIHAIRTYSTQFGCFEDYLLTQLKIIMNQKNKEAWAVKRIESIFSLDAPVRTHNESHTHLEFIRSIPYDDTTIDVDIFMGKLSSLESRVTHLLINGNDLKKISDELRLSSGQVESIMEQLQSRAKQYLDVDKK</sequence>
<dbReference type="HOGENOM" id="CLU_1546137_0_0_9"/>
<dbReference type="Proteomes" id="UP000029507">
    <property type="component" value="Chromosome"/>
</dbReference>
<keyword evidence="2" id="KW-1185">Reference proteome</keyword>
<dbReference type="GO" id="GO:0006352">
    <property type="term" value="P:DNA-templated transcription initiation"/>
    <property type="evidence" value="ECO:0007669"/>
    <property type="project" value="InterPro"/>
</dbReference>
<dbReference type="RefSeq" id="WP_038693018.1">
    <property type="nucleotide sequence ID" value="NZ_CP009286.1"/>
</dbReference>
<gene>
    <name evidence="1" type="ORF">PSTEL_01375</name>
</gene>
<protein>
    <submittedName>
        <fullName evidence="1">RNA polymerase sigma factor, sigma-70 family protein</fullName>
    </submittedName>
</protein>
<dbReference type="GO" id="GO:0003700">
    <property type="term" value="F:DNA-binding transcription factor activity"/>
    <property type="evidence" value="ECO:0007669"/>
    <property type="project" value="InterPro"/>
</dbReference>
<dbReference type="AlphaFoldDB" id="A0A089LS00"/>
<proteinExistence type="predicted"/>
<dbReference type="KEGG" id="pste:PSTEL_01375"/>
<evidence type="ECO:0000313" key="1">
    <source>
        <dbReference type="EMBL" id="AIQ61973.1"/>
    </source>
</evidence>
<dbReference type="SUPFAM" id="SSF88946">
    <property type="entry name" value="Sigma2 domain of RNA polymerase sigma factors"/>
    <property type="match status" value="1"/>
</dbReference>
<dbReference type="EMBL" id="CP009286">
    <property type="protein sequence ID" value="AIQ61973.1"/>
    <property type="molecule type" value="Genomic_DNA"/>
</dbReference>
<organism evidence="1 2">
    <name type="scientific">Paenibacillus stellifer</name>
    <dbReference type="NCBI Taxonomy" id="169760"/>
    <lineage>
        <taxon>Bacteria</taxon>
        <taxon>Bacillati</taxon>
        <taxon>Bacillota</taxon>
        <taxon>Bacilli</taxon>
        <taxon>Bacillales</taxon>
        <taxon>Paenibacillaceae</taxon>
        <taxon>Paenibacillus</taxon>
    </lineage>
</organism>
<evidence type="ECO:0000313" key="2">
    <source>
        <dbReference type="Proteomes" id="UP000029507"/>
    </source>
</evidence>
<name>A0A089LS00_9BACL</name>
<dbReference type="InterPro" id="IPR013325">
    <property type="entry name" value="RNA_pol_sigma_r2"/>
</dbReference>
<dbReference type="OrthoDB" id="2599535at2"/>
<dbReference type="Gene3D" id="1.10.1740.10">
    <property type="match status" value="1"/>
</dbReference>
<accession>A0A089LS00</accession>
<reference evidence="1 2" key="1">
    <citation type="submission" date="2014-08" db="EMBL/GenBank/DDBJ databases">
        <title>Comparative genomics of the Paenibacillus odorifer group.</title>
        <authorList>
            <person name="den Bakker H.C."/>
            <person name="Tsai Y.-C."/>
            <person name="Martin N."/>
            <person name="Korlach J."/>
            <person name="Wiedmann M."/>
        </authorList>
    </citation>
    <scope>NUCLEOTIDE SEQUENCE [LARGE SCALE GENOMIC DNA]</scope>
    <source>
        <strain evidence="1 2">DSM 14472</strain>
    </source>
</reference>